<sequence>MGVVTLMFIIKQRNFIAILKGSFRFSMTRAITIFLLCSLSVYVASDQIMVGALQKIFPYAAAAKVKTLTNTVNKQKSIAKAKAVVKKWVPKNWKATKVKPDAKNPLSKKGYAEKKAMTFIDYRYSLIKYINYLYKQAIATKYLTKEEATSMRTLFWAADAKANNNYIETTQTFMVEASQKIHKTPSIDQAMGELSGKFAKANAKDNANLQWTL</sequence>
<dbReference type="PANTHER" id="PTHR36946">
    <property type="entry name" value="PROTEIN CBG13897-RELATED"/>
    <property type="match status" value="1"/>
</dbReference>
<dbReference type="OrthoDB" id="5801773at2759"/>
<organism evidence="1 2">
    <name type="scientific">Caenorhabditis elegans</name>
    <dbReference type="NCBI Taxonomy" id="6239"/>
    <lineage>
        <taxon>Eukaryota</taxon>
        <taxon>Metazoa</taxon>
        <taxon>Ecdysozoa</taxon>
        <taxon>Nematoda</taxon>
        <taxon>Chromadorea</taxon>
        <taxon>Rhabditida</taxon>
        <taxon>Rhabditina</taxon>
        <taxon>Rhabditomorpha</taxon>
        <taxon>Rhabditoidea</taxon>
        <taxon>Rhabditidae</taxon>
        <taxon>Peloderinae</taxon>
        <taxon>Caenorhabditis</taxon>
    </lineage>
</organism>
<evidence type="ECO:0000313" key="2">
    <source>
        <dbReference type="Proteomes" id="UP000001940"/>
    </source>
</evidence>
<dbReference type="KEGG" id="cel:CELE_Y54G2A.44"/>
<dbReference type="RefSeq" id="NP_001033444.2">
    <property type="nucleotide sequence ID" value="NM_001038355.2"/>
</dbReference>
<dbReference type="PANTHER" id="PTHR36946:SF4">
    <property type="entry name" value="DUF148 DOMAIN-CONTAINING PROTEIN-RELATED"/>
    <property type="match status" value="1"/>
</dbReference>
<keyword evidence="2" id="KW-1185">Reference proteome</keyword>
<name>Q4R166_CAEEL</name>
<accession>Q4R166</accession>
<dbReference type="WormBase" id="Y54G2A.44">
    <property type="protein sequence ID" value="CE49053"/>
    <property type="gene ID" value="WBGene00044487"/>
</dbReference>
<dbReference type="GeneID" id="3896801"/>
<dbReference type="HOGENOM" id="CLU_124618_0_0_1"/>
<dbReference type="AGR" id="WB:WBGene00044487"/>
<dbReference type="CTD" id="3896801"/>
<dbReference type="AlphaFoldDB" id="Q4R166"/>
<evidence type="ECO:0000313" key="1">
    <source>
        <dbReference type="EMBL" id="CCD83530.2"/>
    </source>
</evidence>
<evidence type="ECO:0000313" key="3">
    <source>
        <dbReference type="WormBase" id="Y54G2A.44"/>
    </source>
</evidence>
<protein>
    <submittedName>
        <fullName evidence="1">DUF148 domain-containing protein</fullName>
    </submittedName>
</protein>
<dbReference type="PaxDb" id="6239-Y54G2A.44"/>
<proteinExistence type="predicted"/>
<dbReference type="FunCoup" id="Q4R166">
    <property type="interactions" value="40"/>
</dbReference>
<dbReference type="EMBL" id="BX284604">
    <property type="protein sequence ID" value="CCD83530.2"/>
    <property type="molecule type" value="Genomic_DNA"/>
</dbReference>
<dbReference type="Proteomes" id="UP000001940">
    <property type="component" value="Chromosome IV"/>
</dbReference>
<dbReference type="UCSC" id="Y54G2A.44">
    <property type="organism name" value="c. elegans"/>
</dbReference>
<gene>
    <name evidence="1" type="ORF">CELE_Y54G2A.44</name>
    <name evidence="1 3" type="ORF">Y54G2A.44</name>
</gene>
<dbReference type="eggNOG" id="ENOG502TH9B">
    <property type="taxonomic scope" value="Eukaryota"/>
</dbReference>
<dbReference type="InParanoid" id="Q4R166"/>
<reference evidence="1 2" key="1">
    <citation type="journal article" date="1998" name="Science">
        <title>Genome sequence of the nematode C. elegans: a platform for investigating biology.</title>
        <authorList>
            <consortium name="The C. elegans sequencing consortium"/>
            <person name="Sulson J.E."/>
            <person name="Waterston R."/>
        </authorList>
    </citation>
    <scope>NUCLEOTIDE SEQUENCE [LARGE SCALE GENOMIC DNA]</scope>
    <source>
        <strain evidence="1 2">Bristol N2</strain>
    </source>
</reference>
<dbReference type="Bgee" id="WBGene00044487">
    <property type="expression patterns" value="Expressed in larva and 1 other cell type or tissue"/>
</dbReference>